<dbReference type="PANTHER" id="PTHR24189">
    <property type="entry name" value="MYOTROPHIN"/>
    <property type="match status" value="1"/>
</dbReference>
<keyword evidence="2 3" id="KW-0040">ANK repeat</keyword>
<sequence length="1070" mass="118565">MAPTRLTDAEWLQHKPSIRRMIIDQNLSQDETRQQLKDGGIEVTKAQLEYKLKIWGFRKKVAKEKSDAIWQFIGHRVEKRTRQHKASDVFLNGQLVDPAKARKEISRHRPNYLLKLKQAGMSPKTPESTEVIIRTPASIPDVSPLWPSCLPWFHFQRSLSFSWGLSKLSVASGNAPTHIITRAERPFLHSISHVQGSSNKQDPSRLAVEISLIMPEAHKDENATRAQTLLHGSVADVTTERLKILLYQASNKLANSHIDNDTTELLEDSGIIQTPLQLEMIMDTALHSIAESLFQQALKTLYSQQVNISKESMLNGLPSWRVIKWLLSSGQNPNVPVHIGVGKYLTPLELAVDMGCLPLISLLLDTKLNTTPACEDPVDLIQGILQGDLSHTEKTRLLKRFLKDEATISSFKAGRQWRLLANILDDLLPNCEAPSLELIDILIDDEAGIWFKSRDYPSLGWTSSSICQKLLHLGIPVDGYPGSQRPPTPLHLAAYCGHLEIIQLLHGHGADLTGCLLGTQRPRIEEIECIYRDRTRAASPVGAVLLSRNHQASKYFAQHGVPFPLWAAHYVVCENDPQPYALRLALEMGADPNWTEHGFTALERALEQTSFEGVADRRKANMVHIATILLDAGAALRGGEIITAVFLNDWHLTSRLLEMAQFGPNQQHDLMLILEAAISNGNQRLIDRLLEMIHLDNSRQDDLMLILEAAVVNDNQHLIDLLLETIHLGTGQQNGLISILGDAIVNGKRQLTTQILTHCPDVYDAGVLCASVLSEDHGSGTVAQLLHNRPRIEDVLPLESLAIGLAAWRKREDLLDLLLAKLQKPSLAVLSEHVIHSLTGSGRVRDFFDEYYTDQLRYHRSMNWAFWRDKPTILGSPLALALVSGNSLSRLLDHGFLPDRLTMSIAANLDRRGPIQKLAQYRMLSGGFEDYEGPLATAVRRNHIDGVRSLLDGNHCVDEDNSHVRVGRNPLQTAVESGHLDLIELLLGAGADVNAPAARALGATALQLAAIKGYTGVAKMLVDLGADVNTPGSRYHGRTALEGAAEHGRIDTIQYILSQGVKTNGEGRIS</sequence>
<gene>
    <name evidence="5" type="ORF">GQ607_007540</name>
</gene>
<name>A0A8H3WC18_9PEZI</name>
<proteinExistence type="predicted"/>
<comment type="caution">
    <text evidence="5">The sequence shown here is derived from an EMBL/GenBank/DDBJ whole genome shotgun (WGS) entry which is preliminary data.</text>
</comment>
<accession>A0A8H3WC18</accession>
<feature type="repeat" description="ANK" evidence="3">
    <location>
        <begin position="1036"/>
        <end position="1068"/>
    </location>
</feature>
<dbReference type="Proteomes" id="UP000434172">
    <property type="component" value="Unassembled WGS sequence"/>
</dbReference>
<protein>
    <recommendedName>
        <fullName evidence="4">Clr5 domain-containing protein</fullName>
    </recommendedName>
</protein>
<dbReference type="AlphaFoldDB" id="A0A8H3WC18"/>
<feature type="repeat" description="ANK" evidence="3">
    <location>
        <begin position="485"/>
        <end position="512"/>
    </location>
</feature>
<dbReference type="Pfam" id="PF00023">
    <property type="entry name" value="Ank"/>
    <property type="match status" value="1"/>
</dbReference>
<dbReference type="InterPro" id="IPR050745">
    <property type="entry name" value="Multifunctional_regulatory"/>
</dbReference>
<keyword evidence="6" id="KW-1185">Reference proteome</keyword>
<dbReference type="Pfam" id="PF12796">
    <property type="entry name" value="Ank_2"/>
    <property type="match status" value="2"/>
</dbReference>
<evidence type="ECO:0000256" key="3">
    <source>
        <dbReference type="PROSITE-ProRule" id="PRU00023"/>
    </source>
</evidence>
<organism evidence="5 6">
    <name type="scientific">Colletotrichum asianum</name>
    <dbReference type="NCBI Taxonomy" id="702518"/>
    <lineage>
        <taxon>Eukaryota</taxon>
        <taxon>Fungi</taxon>
        <taxon>Dikarya</taxon>
        <taxon>Ascomycota</taxon>
        <taxon>Pezizomycotina</taxon>
        <taxon>Sordariomycetes</taxon>
        <taxon>Hypocreomycetidae</taxon>
        <taxon>Glomerellales</taxon>
        <taxon>Glomerellaceae</taxon>
        <taxon>Colletotrichum</taxon>
        <taxon>Colletotrichum gloeosporioides species complex</taxon>
    </lineage>
</organism>
<dbReference type="InterPro" id="IPR036770">
    <property type="entry name" value="Ankyrin_rpt-contain_sf"/>
</dbReference>
<feature type="repeat" description="ANK" evidence="3">
    <location>
        <begin position="1001"/>
        <end position="1033"/>
    </location>
</feature>
<dbReference type="SMART" id="SM00248">
    <property type="entry name" value="ANK"/>
    <property type="match status" value="10"/>
</dbReference>
<reference evidence="5 6" key="1">
    <citation type="submission" date="2019-12" db="EMBL/GenBank/DDBJ databases">
        <title>A genome sequence resource for the geographically widespread anthracnose pathogen Colletotrichum asianum.</title>
        <authorList>
            <person name="Meng Y."/>
        </authorList>
    </citation>
    <scope>NUCLEOTIDE SEQUENCE [LARGE SCALE GENOMIC DNA]</scope>
    <source>
        <strain evidence="5 6">ICMP 18580</strain>
    </source>
</reference>
<dbReference type="PROSITE" id="PS50088">
    <property type="entry name" value="ANK_REPEAT"/>
    <property type="match status" value="4"/>
</dbReference>
<dbReference type="SUPFAM" id="SSF48403">
    <property type="entry name" value="Ankyrin repeat"/>
    <property type="match status" value="2"/>
</dbReference>
<dbReference type="PANTHER" id="PTHR24189:SF50">
    <property type="entry name" value="ANKYRIN REPEAT AND SOCS BOX PROTEIN 2"/>
    <property type="match status" value="1"/>
</dbReference>
<dbReference type="InterPro" id="IPR002110">
    <property type="entry name" value="Ankyrin_rpt"/>
</dbReference>
<dbReference type="PRINTS" id="PR01415">
    <property type="entry name" value="ANKYRIN"/>
</dbReference>
<evidence type="ECO:0000256" key="1">
    <source>
        <dbReference type="ARBA" id="ARBA00022737"/>
    </source>
</evidence>
<dbReference type="InterPro" id="IPR025676">
    <property type="entry name" value="Clr5_dom"/>
</dbReference>
<keyword evidence="1" id="KW-0677">Repeat</keyword>
<dbReference type="Pfam" id="PF14420">
    <property type="entry name" value="Clr5"/>
    <property type="match status" value="1"/>
</dbReference>
<dbReference type="PROSITE" id="PS50297">
    <property type="entry name" value="ANK_REP_REGION"/>
    <property type="match status" value="4"/>
</dbReference>
<dbReference type="Gene3D" id="1.25.40.20">
    <property type="entry name" value="Ankyrin repeat-containing domain"/>
    <property type="match status" value="2"/>
</dbReference>
<evidence type="ECO:0000259" key="4">
    <source>
        <dbReference type="Pfam" id="PF14420"/>
    </source>
</evidence>
<dbReference type="OrthoDB" id="539213at2759"/>
<dbReference type="EMBL" id="WOWK01000038">
    <property type="protein sequence ID" value="KAF0325213.1"/>
    <property type="molecule type" value="Genomic_DNA"/>
</dbReference>
<evidence type="ECO:0000313" key="6">
    <source>
        <dbReference type="Proteomes" id="UP000434172"/>
    </source>
</evidence>
<feature type="repeat" description="ANK" evidence="3">
    <location>
        <begin position="966"/>
        <end position="998"/>
    </location>
</feature>
<feature type="domain" description="Clr5" evidence="4">
    <location>
        <begin position="8"/>
        <end position="59"/>
    </location>
</feature>
<evidence type="ECO:0000313" key="5">
    <source>
        <dbReference type="EMBL" id="KAF0325213.1"/>
    </source>
</evidence>
<evidence type="ECO:0000256" key="2">
    <source>
        <dbReference type="ARBA" id="ARBA00023043"/>
    </source>
</evidence>